<dbReference type="PROSITE" id="PS50082">
    <property type="entry name" value="WD_REPEATS_2"/>
    <property type="match status" value="1"/>
</dbReference>
<dbReference type="InterPro" id="IPR011047">
    <property type="entry name" value="Quinoprotein_ADH-like_sf"/>
</dbReference>
<dbReference type="SUPFAM" id="SSF50998">
    <property type="entry name" value="Quinoprotein alcohol dehydrogenase-like"/>
    <property type="match status" value="1"/>
</dbReference>
<dbReference type="PANTHER" id="PTHR13720">
    <property type="entry name" value="WD-40 REPEAT PROTEIN"/>
    <property type="match status" value="1"/>
</dbReference>
<dbReference type="eggNOG" id="KOG1809">
    <property type="taxonomic scope" value="Eukaryota"/>
</dbReference>
<dbReference type="Gene3D" id="2.130.10.10">
    <property type="entry name" value="YVTN repeat-like/Quinoprotein amine dehydrogenase"/>
    <property type="match status" value="6"/>
</dbReference>
<sequence length="2894" mass="333599">MIPNIQKVENSFEFVKQFASAVGISLTNIEDAIVTLKGIELLNIFDTTQGISQKLIDNYKQQIIPQILNLLGSLNIIGNPIKLFSNVSTGVKDFIQKPIQGLVQGPIEAGMGLGYGATSLLKNVMCGTFNSIDKIAGSFSNGITHLCIDDDFIQQRHEKKSKKPKDAFEGIEQSLICIYNGVKSGVIDTVQKPIQGSKENGIKGFIKGTWQGISGVIIKPVSGILDAISKTAEGFKNTAMYFDSKPNDQRLRQIRVFYEYEQFFQEYNEIDSEIKMGNFIQQLKSSIPSQPLKNPLTNTALSKLREYHGSFKSVCDTFAIEQSEFDQILGQPDKSDKLFSIWDTDKNGLIDALELFSGLIIFSDGKFEDKLRFLFDIFDFNELNSLSIIDLEFMMISCCNAAFKMYGVDSEVNEEEISDFLGKHFNDDSRVNISQMLKWCAKVDEINQFMNAIDKQLPESKNSKQQQVGNMLFDDKKGRFEVKSLGQIINSKKYQQKIDWLSALSKKLFYLNRSNTNSTSQKDTYCKINWVYGFRSQDVNHPIEYIRPNNNQKSERILYFTACIVVIFYPQVIFYFQKKRYQYKYFQIKVQQHYLEHDREVICLAVSKKNRLVASGELGDKPHIHVWDPDTLQNLGVIKGIHQKGISFITFFRDDEFIASCGLRLDSPILIYSVKDYTLTLSTFVEEPTIELLTIRNYIGSFEKLDKKSNQNYKTITKKDYQNSFIVVTSRKILMLHYQNGHFQQAEISLNTRENSQISEITCAAAVRMNNNQPYLKAFQQQSEACIVLITGHVDGSVYMWWNMDQDQKESMYKNQNAILCIITYQYGIIIATEASTIHFWDLNMKINIKNIDLTTFAFKLFNYNIADILIADDKLLVSTTYGDIIEIKLNQKQEWTSNKFIQKMHANRLNFITKLNGNLNAMCILERPENDDKILFVAGQSGVVYGFSLETHEIVDIWTIGQEKPITAMDCVNFEDGGTVFAVGCNNGHIYMRIDWEESPRSYDCKQMIMDLKFSSDTYYLIAACQDCQVYLFSLSNNSYFQVNPKKLQLEEVPISIDFLDDNKSFLIGTNMRNQYKVELPDLKSKNIQQENEKINCTIWNMRYPLHTKNYADSLLPIIIGGDIKVMKKNQQKNIYKKKVFLAAGESGYLFFWRDHEQLESNCGGFLKGHASQISRLLMTKSQDIFFSLGSQDNTIIEWQVDFINDYNDFSKPFQEEKNFLPSSQLTENKVAQIKDDVLIRELAYSYIGKNNYISDAFRDTFLLFRGTNQKTLNLHLQNQIPNLQDQNHLHKRPPQASLELDFIYGFQAFDKRRTLYYAHIYYDKNYKEQDNNNINVSKKKKGKKFDREDILKKLSKHRNILAYQQNKSVCLTSADQGVSNELNYDQSHDNCERNFVYFTSRVGIVYNPAKNKQIFYEGHKSKITCMVVQQLKFIVATGEAASKPSIHIWNVLNCEPLKILPTFHKNGIVTIAFSQNSSIIVSIGMDINFSIQVTNWKTEEIIALRNSGQYHIFDVCFNPYNKYELVTCGTQNITVWELNGRNLLRKLVVNASNESVHGANCCITCVDYLSYWLNEKIETDIIAANNYGDLILITCNKYIPVKERAHSKMINCIKIFTAFEEYVLIITAGEDELIKIWDTKFNQINEISTKKLAQFDYFTKNKTLQEMKNLSAQSIDVYFCNMRQQKNNLNNKKSTSQALKSISKSNKIDEQQKKQWPTILIGTRNGSILEATFELDQSVLKKASSDDYHTKPGAIIRVNTLNLQFQNTQASIVVNNKIHKQKLIYMKTFLIKKQKTKNKQKYLFIKQKKQIYFTLHPEEPIMVTVGEDGNLFMFDIKTNKSLIQQFLSKTPSAIKFSPDGSLLVIGFVCGTIRIFDSKISKNKMGKLAEKYEPPSLDCLNIMNDGKTAVLNIQFTQKGDFMAASFDNSRQSKEFESKFEKEGSYISIYTNRASHKNKGRNEKNTYQKLIDIRCPSVYESYRTDSNAYGCAVYFMTFSKDEDFLLIYYQLVDNYLVRINHDQQGHYMVWDIKNNQAVKLWDSIKSIQWQIFNFPNSLVAQYQYYSQLLIPDEGFGNTQQGSSSNNNNQLVGHNTQPPYMSVMLSSGNTLICGSIKGDLHLVKQQCLYSDKDFQNQQNKPNYMCLAKSYSAHVSFVNQCENSPGTFEYLFTSGITDECVMKWKLKSEEQLWDLDNINHRLDQPDIFAELVTKDKFNNLINEVLPQRGEIAEVCSQIEDTKESSIELQLSNAIGRKAYNRYNNLFYDYDENILYIAGCNLVVFKGDQFDDQNQKTVPAFKNNFTDDEQFLTLKQEFIKLDASQNSTFPQISCFSLSDNKKFLVAGTVEIQAKILIWDICSRTCIRTMRLTNSPMILKAKFAHNNRHICVVALTNDYTMCVYLVDSGAPQILGCCNFPYTLPYKIKDLSFLPNSINKFITCGIQHMSLWKFNGSILSFQPLEIENPKDKENVKNNADFVRDDGNKDEFPEKDQEQQNEEEDDEQELRATFLCIIFVQDVIITSAEDGFLYVWEGNKIIQKQLAHQKIPITSLFAKKESNLFVSGGLDGRVNLWEIIPSEYNYIINKVQEYSITNLPVSEAVKSAEYNIQSVCIGQKYILVGTKSGDIYELMLPQYTEEEANKLNIQNELEQNQQYAEKQQQSDDEEYEQQQQQQQVNVQKQQKQQQINLRLNCHDQEIPRSLLLCSIDNLSTSVEFVDFTIDNSYLLYKDNFEEVSIIDLTNHKKINTIYIEHDVEWCSDGIKISEKTKGVHSYYNDENKILKITPIKNCIAVTDEMGTIRIFNYPCESGTGNGYMMCYPDHLNNINQCVLSPNGQFLVTSSERDRCIFIWTVKQNLNDEEEEEDYYQNNDNNDENIRADSVQKTRTKNQNNLSKN</sequence>
<keyword evidence="8" id="KW-0012">Acyltransferase</keyword>
<dbReference type="InterPro" id="IPR011992">
    <property type="entry name" value="EF-hand-dom_pair"/>
</dbReference>
<feature type="domain" description="EF-hand" evidence="7">
    <location>
        <begin position="330"/>
        <end position="365"/>
    </location>
</feature>
<dbReference type="GeneID" id="14905630"/>
<feature type="transmembrane region" description="Helical" evidence="6">
    <location>
        <begin position="557"/>
        <end position="576"/>
    </location>
</feature>
<dbReference type="InterPro" id="IPR015943">
    <property type="entry name" value="WD40/YVTN_repeat-like_dom_sf"/>
</dbReference>
<dbReference type="EC" id="2.3.1.48" evidence="8"/>
<dbReference type="GO" id="GO:0016746">
    <property type="term" value="F:acyltransferase activity"/>
    <property type="evidence" value="ECO:0007669"/>
    <property type="project" value="UniProtKB-KW"/>
</dbReference>
<feature type="compositionally biased region" description="Basic and acidic residues" evidence="5">
    <location>
        <begin position="2476"/>
        <end position="2492"/>
    </location>
</feature>
<feature type="region of interest" description="Disordered" evidence="5">
    <location>
        <begin position="2476"/>
        <end position="2500"/>
    </location>
</feature>
<dbReference type="PANTHER" id="PTHR13720:SF57">
    <property type="entry name" value="CHROMOSOME UNDETERMINED SCAFFOLD_51, WHOLE GENOME SHOTGUN SEQUENCE"/>
    <property type="match status" value="1"/>
</dbReference>
<feature type="transmembrane region" description="Helical" evidence="6">
    <location>
        <begin position="818"/>
        <end position="841"/>
    </location>
</feature>
<dbReference type="SUPFAM" id="SSF50978">
    <property type="entry name" value="WD40 repeat-like"/>
    <property type="match status" value="4"/>
</dbReference>
<dbReference type="Pfam" id="PF00400">
    <property type="entry name" value="WD40"/>
    <property type="match status" value="2"/>
</dbReference>
<keyword evidence="8" id="KW-0560">Oxidoreductase</keyword>
<dbReference type="InterPro" id="IPR002048">
    <property type="entry name" value="EF_hand_dom"/>
</dbReference>
<evidence type="ECO:0000256" key="5">
    <source>
        <dbReference type="SAM" id="MobiDB-lite"/>
    </source>
</evidence>
<accession>G0QZ32</accession>
<keyword evidence="1 4" id="KW-0853">WD repeat</keyword>
<dbReference type="InterPro" id="IPR001680">
    <property type="entry name" value="WD40_rpt"/>
</dbReference>
<reference evidence="8 9" key="1">
    <citation type="submission" date="2011-07" db="EMBL/GenBank/DDBJ databases">
        <authorList>
            <person name="Coyne R."/>
            <person name="Brami D."/>
            <person name="Johnson J."/>
            <person name="Hostetler J."/>
            <person name="Hannick L."/>
            <person name="Clark T."/>
            <person name="Cassidy-Hanley D."/>
            <person name="Inman J."/>
        </authorList>
    </citation>
    <scope>NUCLEOTIDE SEQUENCE [LARGE SCALE GENOMIC DNA]</scope>
    <source>
        <strain evidence="8 9">G5</strain>
    </source>
</reference>
<dbReference type="EC" id="1.6.3.1" evidence="8"/>
<keyword evidence="2" id="KW-0677">Repeat</keyword>
<keyword evidence="6" id="KW-0472">Membrane</keyword>
<dbReference type="RefSeq" id="XP_004030754.1">
    <property type="nucleotide sequence ID" value="XM_004030706.1"/>
</dbReference>
<dbReference type="InterPro" id="IPR036322">
    <property type="entry name" value="WD40_repeat_dom_sf"/>
</dbReference>
<evidence type="ECO:0000313" key="9">
    <source>
        <dbReference type="Proteomes" id="UP000008983"/>
    </source>
</evidence>
<feature type="repeat" description="WD" evidence="4">
    <location>
        <begin position="2540"/>
        <end position="2573"/>
    </location>
</feature>
<evidence type="ECO:0000313" key="8">
    <source>
        <dbReference type="EMBL" id="EGR29518.1"/>
    </source>
</evidence>
<dbReference type="SMART" id="SM00320">
    <property type="entry name" value="WD40"/>
    <property type="match status" value="19"/>
</dbReference>
<evidence type="ECO:0000256" key="2">
    <source>
        <dbReference type="ARBA" id="ARBA00022737"/>
    </source>
</evidence>
<dbReference type="STRING" id="857967.G0QZ32"/>
<organism evidence="8 9">
    <name type="scientific">Ichthyophthirius multifiliis</name>
    <name type="common">White spot disease agent</name>
    <name type="synonym">Ich</name>
    <dbReference type="NCBI Taxonomy" id="5932"/>
    <lineage>
        <taxon>Eukaryota</taxon>
        <taxon>Sar</taxon>
        <taxon>Alveolata</taxon>
        <taxon>Ciliophora</taxon>
        <taxon>Intramacronucleata</taxon>
        <taxon>Oligohymenophorea</taxon>
        <taxon>Hymenostomatida</taxon>
        <taxon>Ophryoglenina</taxon>
        <taxon>Ichthyophthirius</taxon>
    </lineage>
</organism>
<dbReference type="InterPro" id="IPR055439">
    <property type="entry name" value="Beta-prop_EML_1st"/>
</dbReference>
<feature type="compositionally biased region" description="Polar residues" evidence="5">
    <location>
        <begin position="2882"/>
        <end position="2894"/>
    </location>
</feature>
<gene>
    <name evidence="8" type="ORF">IMG5_154060</name>
</gene>
<dbReference type="PROSITE" id="PS50222">
    <property type="entry name" value="EF_HAND_2"/>
    <property type="match status" value="1"/>
</dbReference>
<dbReference type="OMA" id="KANRINY"/>
<keyword evidence="8" id="KW-0808">Transferase</keyword>
<evidence type="ECO:0000256" key="3">
    <source>
        <dbReference type="ARBA" id="ARBA00022837"/>
    </source>
</evidence>
<dbReference type="eggNOG" id="KOG2106">
    <property type="taxonomic scope" value="Eukaryota"/>
</dbReference>
<name>G0QZ32_ICHMU</name>
<keyword evidence="3" id="KW-0106">Calcium</keyword>
<keyword evidence="6" id="KW-0812">Transmembrane</keyword>
<keyword evidence="9" id="KW-1185">Reference proteome</keyword>
<dbReference type="GO" id="GO:0031514">
    <property type="term" value="C:motile cilium"/>
    <property type="evidence" value="ECO:0007669"/>
    <property type="project" value="TreeGrafter"/>
</dbReference>
<evidence type="ECO:0000256" key="4">
    <source>
        <dbReference type="PROSITE-ProRule" id="PRU00221"/>
    </source>
</evidence>
<feature type="region of interest" description="Disordered" evidence="5">
    <location>
        <begin position="2864"/>
        <end position="2894"/>
    </location>
</feature>
<dbReference type="Proteomes" id="UP000008983">
    <property type="component" value="Unassembled WGS sequence"/>
</dbReference>
<dbReference type="InParanoid" id="G0QZ32"/>
<dbReference type="GO" id="GO:0005509">
    <property type="term" value="F:calcium ion binding"/>
    <property type="evidence" value="ECO:0007669"/>
    <property type="project" value="InterPro"/>
</dbReference>
<dbReference type="Pfam" id="PF23409">
    <property type="entry name" value="Beta-prop_EML"/>
    <property type="match status" value="1"/>
</dbReference>
<keyword evidence="6" id="KW-1133">Transmembrane helix</keyword>
<evidence type="ECO:0000256" key="1">
    <source>
        <dbReference type="ARBA" id="ARBA00022574"/>
    </source>
</evidence>
<dbReference type="InterPro" id="IPR050630">
    <property type="entry name" value="WD_repeat_EMAP"/>
</dbReference>
<dbReference type="EMBL" id="GL984136">
    <property type="protein sequence ID" value="EGR29518.1"/>
    <property type="molecule type" value="Genomic_DNA"/>
</dbReference>
<dbReference type="InterPro" id="IPR018247">
    <property type="entry name" value="EF_Hand_1_Ca_BS"/>
</dbReference>
<dbReference type="Gene3D" id="1.10.238.10">
    <property type="entry name" value="EF-hand"/>
    <property type="match status" value="1"/>
</dbReference>
<evidence type="ECO:0000256" key="6">
    <source>
        <dbReference type="SAM" id="Phobius"/>
    </source>
</evidence>
<dbReference type="OrthoDB" id="286304at2759"/>
<dbReference type="SUPFAM" id="SSF47473">
    <property type="entry name" value="EF-hand"/>
    <property type="match status" value="1"/>
</dbReference>
<proteinExistence type="predicted"/>
<dbReference type="PROSITE" id="PS00018">
    <property type="entry name" value="EF_HAND_1"/>
    <property type="match status" value="1"/>
</dbReference>
<protein>
    <submittedName>
        <fullName evidence="8">PH domain protein</fullName>
        <ecNumber evidence="8">1.6.3.1</ecNumber>
        <ecNumber evidence="8">2.3.1.48</ecNumber>
    </submittedName>
</protein>
<dbReference type="GO" id="GO:0016491">
    <property type="term" value="F:oxidoreductase activity"/>
    <property type="evidence" value="ECO:0007669"/>
    <property type="project" value="UniProtKB-KW"/>
</dbReference>
<evidence type="ECO:0000259" key="7">
    <source>
        <dbReference type="PROSITE" id="PS50222"/>
    </source>
</evidence>